<gene>
    <name evidence="7" type="ORF">GTP90_22025</name>
</gene>
<sequence length="379" mass="39526">AGVLSKPVLPARLLARVAGLFSGGPGTAPSAPHGQLDGQLNGMRILLVEDNEINQEVAQLMLLHAGATVETVANGQLAVDLLRADPQRCDLVLMDVQMPVLNGYDATAAIRAAGGPLARLPIVAMTANVMQDDRRRADQAGMNAHVAKPIDVAEMIAVLTRLAPRPAAAPAPSPSTAQVAAPASLLALAGVDTKAALARLGGNSDALVALFKRFDQTQGGTVTEVRAQLAAGQRPQAAQSLHRLRGVAANLGATQVAGLTAEAEAILHRDHPDPAALDAALTALDRALQRLAADARQLPVSTNSLPQGNPIAHDLPQKLAELHSLLQNNNLKAMDVLRQLRPALEHASGWRALAEAVETLDFTAAQAIVADMLYRKDSA</sequence>
<dbReference type="PANTHER" id="PTHR45339:SF3">
    <property type="entry name" value="HISTIDINE KINASE"/>
    <property type="match status" value="1"/>
</dbReference>
<dbReference type="Proteomes" id="UP000447355">
    <property type="component" value="Unassembled WGS sequence"/>
</dbReference>
<dbReference type="GO" id="GO:0004672">
    <property type="term" value="F:protein kinase activity"/>
    <property type="evidence" value="ECO:0007669"/>
    <property type="project" value="UniProtKB-ARBA"/>
</dbReference>
<feature type="domain" description="Response regulatory" evidence="5">
    <location>
        <begin position="44"/>
        <end position="163"/>
    </location>
</feature>
<dbReference type="PROSITE" id="PS50894">
    <property type="entry name" value="HPT"/>
    <property type="match status" value="1"/>
</dbReference>
<feature type="modified residue" description="4-aspartylphosphate" evidence="4">
    <location>
        <position position="95"/>
    </location>
</feature>
<dbReference type="Pfam" id="PF00072">
    <property type="entry name" value="Response_reg"/>
    <property type="match status" value="1"/>
</dbReference>
<keyword evidence="1 4" id="KW-0597">Phosphoprotein</keyword>
<dbReference type="CDD" id="cd17546">
    <property type="entry name" value="REC_hyHK_CKI1_RcsC-like"/>
    <property type="match status" value="1"/>
</dbReference>
<reference evidence="7" key="1">
    <citation type="submission" date="2019-12" db="EMBL/GenBank/DDBJ databases">
        <title>Novel species isolated from a subtropical stream in China.</title>
        <authorList>
            <person name="Lu H."/>
        </authorList>
    </citation>
    <scope>NUCLEOTIDE SEQUENCE [LARGE SCALE GENOMIC DNA]</scope>
    <source>
        <strain evidence="7">FT81W</strain>
    </source>
</reference>
<dbReference type="EMBL" id="WWCX01000048">
    <property type="protein sequence ID" value="MYM96537.1"/>
    <property type="molecule type" value="Genomic_DNA"/>
</dbReference>
<organism evidence="7 8">
    <name type="scientific">Duganella vulcania</name>
    <dbReference type="NCBI Taxonomy" id="2692166"/>
    <lineage>
        <taxon>Bacteria</taxon>
        <taxon>Pseudomonadati</taxon>
        <taxon>Pseudomonadota</taxon>
        <taxon>Betaproteobacteria</taxon>
        <taxon>Burkholderiales</taxon>
        <taxon>Oxalobacteraceae</taxon>
        <taxon>Telluria group</taxon>
        <taxon>Duganella</taxon>
    </lineage>
</organism>
<dbReference type="SMART" id="SM00448">
    <property type="entry name" value="REC"/>
    <property type="match status" value="1"/>
</dbReference>
<dbReference type="Pfam" id="PF01627">
    <property type="entry name" value="Hpt"/>
    <property type="match status" value="1"/>
</dbReference>
<comment type="caution">
    <text evidence="7">The sequence shown here is derived from an EMBL/GenBank/DDBJ whole genome shotgun (WGS) entry which is preliminary data.</text>
</comment>
<feature type="domain" description="HPt" evidence="6">
    <location>
        <begin position="203"/>
        <end position="294"/>
    </location>
</feature>
<evidence type="ECO:0000256" key="1">
    <source>
        <dbReference type="ARBA" id="ARBA00022553"/>
    </source>
</evidence>
<evidence type="ECO:0000259" key="6">
    <source>
        <dbReference type="PROSITE" id="PS50894"/>
    </source>
</evidence>
<dbReference type="AlphaFoldDB" id="A0A845GV30"/>
<evidence type="ECO:0000256" key="2">
    <source>
        <dbReference type="ARBA" id="ARBA00023012"/>
    </source>
</evidence>
<dbReference type="PROSITE" id="PS50110">
    <property type="entry name" value="RESPONSE_REGULATORY"/>
    <property type="match status" value="1"/>
</dbReference>
<evidence type="ECO:0000256" key="3">
    <source>
        <dbReference type="PROSITE-ProRule" id="PRU00110"/>
    </source>
</evidence>
<keyword evidence="2" id="KW-0902">Two-component regulatory system</keyword>
<name>A0A845GV30_9BURK</name>
<dbReference type="InterPro" id="IPR001789">
    <property type="entry name" value="Sig_transdc_resp-reg_receiver"/>
</dbReference>
<evidence type="ECO:0000313" key="8">
    <source>
        <dbReference type="Proteomes" id="UP000447355"/>
    </source>
</evidence>
<evidence type="ECO:0000259" key="5">
    <source>
        <dbReference type="PROSITE" id="PS50110"/>
    </source>
</evidence>
<protein>
    <submittedName>
        <fullName evidence="7">Response regulator</fullName>
    </submittedName>
</protein>
<dbReference type="GO" id="GO:0000160">
    <property type="term" value="P:phosphorelay signal transduction system"/>
    <property type="evidence" value="ECO:0007669"/>
    <property type="project" value="UniProtKB-KW"/>
</dbReference>
<proteinExistence type="predicted"/>
<accession>A0A845GV30</accession>
<dbReference type="Gene3D" id="3.40.50.2300">
    <property type="match status" value="1"/>
</dbReference>
<dbReference type="GO" id="GO:0005886">
    <property type="term" value="C:plasma membrane"/>
    <property type="evidence" value="ECO:0007669"/>
    <property type="project" value="UniProtKB-SubCell"/>
</dbReference>
<dbReference type="SUPFAM" id="SSF47226">
    <property type="entry name" value="Histidine-containing phosphotransfer domain, HPT domain"/>
    <property type="match status" value="1"/>
</dbReference>
<dbReference type="Gene3D" id="1.20.120.160">
    <property type="entry name" value="HPT domain"/>
    <property type="match status" value="1"/>
</dbReference>
<dbReference type="InterPro" id="IPR008207">
    <property type="entry name" value="Sig_transdc_His_kin_Hpt_dom"/>
</dbReference>
<dbReference type="SUPFAM" id="SSF52172">
    <property type="entry name" value="CheY-like"/>
    <property type="match status" value="1"/>
</dbReference>
<feature type="modified residue" description="Phosphohistidine" evidence="3">
    <location>
        <position position="242"/>
    </location>
</feature>
<evidence type="ECO:0000313" key="7">
    <source>
        <dbReference type="EMBL" id="MYM96537.1"/>
    </source>
</evidence>
<dbReference type="RefSeq" id="WP_161085546.1">
    <property type="nucleotide sequence ID" value="NZ_WWCX01000048.1"/>
</dbReference>
<dbReference type="GO" id="GO:0005524">
    <property type="term" value="F:ATP binding"/>
    <property type="evidence" value="ECO:0007669"/>
    <property type="project" value="UniProtKB-KW"/>
</dbReference>
<dbReference type="PANTHER" id="PTHR45339">
    <property type="entry name" value="HYBRID SIGNAL TRANSDUCTION HISTIDINE KINASE J"/>
    <property type="match status" value="1"/>
</dbReference>
<evidence type="ECO:0000256" key="4">
    <source>
        <dbReference type="PROSITE-ProRule" id="PRU00169"/>
    </source>
</evidence>
<feature type="non-terminal residue" evidence="7">
    <location>
        <position position="1"/>
    </location>
</feature>
<dbReference type="InterPro" id="IPR036641">
    <property type="entry name" value="HPT_dom_sf"/>
</dbReference>
<dbReference type="InterPro" id="IPR011006">
    <property type="entry name" value="CheY-like_superfamily"/>
</dbReference>